<dbReference type="EMBL" id="LATX01001867">
    <property type="protein sequence ID" value="KTB37203.1"/>
    <property type="molecule type" value="Genomic_DNA"/>
</dbReference>
<organism evidence="1 2">
    <name type="scientific">Moniliophthora roreri</name>
    <name type="common">Frosty pod rot fungus</name>
    <name type="synonym">Monilia roreri</name>
    <dbReference type="NCBI Taxonomy" id="221103"/>
    <lineage>
        <taxon>Eukaryota</taxon>
        <taxon>Fungi</taxon>
        <taxon>Dikarya</taxon>
        <taxon>Basidiomycota</taxon>
        <taxon>Agaricomycotina</taxon>
        <taxon>Agaricomycetes</taxon>
        <taxon>Agaricomycetidae</taxon>
        <taxon>Agaricales</taxon>
        <taxon>Marasmiineae</taxon>
        <taxon>Marasmiaceae</taxon>
        <taxon>Moniliophthora</taxon>
    </lineage>
</organism>
<dbReference type="AlphaFoldDB" id="A0A0W0FLN4"/>
<proteinExistence type="predicted"/>
<dbReference type="Proteomes" id="UP000054988">
    <property type="component" value="Unassembled WGS sequence"/>
</dbReference>
<protein>
    <submittedName>
        <fullName evidence="1">Uncharacterized protein</fullName>
    </submittedName>
</protein>
<name>A0A0W0FLN4_MONRR</name>
<evidence type="ECO:0000313" key="1">
    <source>
        <dbReference type="EMBL" id="KTB37203.1"/>
    </source>
</evidence>
<comment type="caution">
    <text evidence="1">The sequence shown here is derived from an EMBL/GenBank/DDBJ whole genome shotgun (WGS) entry which is preliminary data.</text>
</comment>
<reference evidence="1 2" key="1">
    <citation type="submission" date="2015-12" db="EMBL/GenBank/DDBJ databases">
        <title>Draft genome sequence of Moniliophthora roreri, the causal agent of frosty pod rot of cacao.</title>
        <authorList>
            <person name="Aime M.C."/>
            <person name="Diaz-Valderrama J.R."/>
            <person name="Kijpornyongpan T."/>
            <person name="Phillips-Mora W."/>
        </authorList>
    </citation>
    <scope>NUCLEOTIDE SEQUENCE [LARGE SCALE GENOMIC DNA]</scope>
    <source>
        <strain evidence="1 2">MCA 2952</strain>
    </source>
</reference>
<evidence type="ECO:0000313" key="2">
    <source>
        <dbReference type="Proteomes" id="UP000054988"/>
    </source>
</evidence>
<sequence length="61" mass="6673">MSDVEMNDAGKHARLESLKIRIQGGDIASLTKDLKVVAAYSIHLARPEVSLQETRKGRPNG</sequence>
<accession>A0A0W0FLN4</accession>
<gene>
    <name evidence="1" type="ORF">WG66_10221</name>
</gene>